<evidence type="ECO:0000313" key="1">
    <source>
        <dbReference type="EMBL" id="SEP96847.1"/>
    </source>
</evidence>
<protein>
    <submittedName>
        <fullName evidence="1">Uncharacterized protein</fullName>
    </submittedName>
</protein>
<name>A0A1H9C7C3_9GAMM</name>
<dbReference type="AlphaFoldDB" id="A0A1H9C7C3"/>
<keyword evidence="2" id="KW-1185">Reference proteome</keyword>
<dbReference type="EMBL" id="FOFO01000012">
    <property type="protein sequence ID" value="SEP96847.1"/>
    <property type="molecule type" value="Genomic_DNA"/>
</dbReference>
<reference evidence="1 2" key="1">
    <citation type="submission" date="2016-10" db="EMBL/GenBank/DDBJ databases">
        <authorList>
            <person name="de Groot N.N."/>
        </authorList>
    </citation>
    <scope>NUCLEOTIDE SEQUENCE [LARGE SCALE GENOMIC DNA]</scope>
    <source>
        <strain evidence="1 2">B7-7</strain>
    </source>
</reference>
<proteinExistence type="predicted"/>
<organism evidence="1 2">
    <name type="scientific">Ectothiorhodospira magna</name>
    <dbReference type="NCBI Taxonomy" id="867345"/>
    <lineage>
        <taxon>Bacteria</taxon>
        <taxon>Pseudomonadati</taxon>
        <taxon>Pseudomonadota</taxon>
        <taxon>Gammaproteobacteria</taxon>
        <taxon>Chromatiales</taxon>
        <taxon>Ectothiorhodospiraceae</taxon>
        <taxon>Ectothiorhodospira</taxon>
    </lineage>
</organism>
<dbReference type="Proteomes" id="UP000199496">
    <property type="component" value="Unassembled WGS sequence"/>
</dbReference>
<evidence type="ECO:0000313" key="2">
    <source>
        <dbReference type="Proteomes" id="UP000199496"/>
    </source>
</evidence>
<accession>A0A1H9C7C3</accession>
<sequence length="191" mass="20825">MDWENALRDTNSLVDILPHIVPTRKQSADVVLLFEMARFYHTPTDEKPLIMILSRDDLLVAAAELLSAKGHSVLIALGATIPPPVATIPVVILPVDAPEKIGDSAIIKTTSNDPECLDSAVLQNATRAIRHHLGAHEKGTGYPASAVGQVLSKLGHDKAMRMRILATISEVKTDESGIRKVWLKKPYSDNR</sequence>
<gene>
    <name evidence="1" type="ORF">SAMN05421693_11275</name>
</gene>